<keyword evidence="2" id="KW-0732">Signal</keyword>
<feature type="signal peptide" evidence="2">
    <location>
        <begin position="1"/>
        <end position="16"/>
    </location>
</feature>
<keyword evidence="1" id="KW-1015">Disulfide bond</keyword>
<proteinExistence type="predicted"/>
<organism evidence="4 5">
    <name type="scientific">Plectus sambesii</name>
    <dbReference type="NCBI Taxonomy" id="2011161"/>
    <lineage>
        <taxon>Eukaryota</taxon>
        <taxon>Metazoa</taxon>
        <taxon>Ecdysozoa</taxon>
        <taxon>Nematoda</taxon>
        <taxon>Chromadorea</taxon>
        <taxon>Plectida</taxon>
        <taxon>Plectina</taxon>
        <taxon>Plectoidea</taxon>
        <taxon>Plectidae</taxon>
        <taxon>Plectus</taxon>
    </lineage>
</organism>
<evidence type="ECO:0000313" key="4">
    <source>
        <dbReference type="Proteomes" id="UP000887566"/>
    </source>
</evidence>
<feature type="chain" id="PRO_5037930912" evidence="2">
    <location>
        <begin position="17"/>
        <end position="106"/>
    </location>
</feature>
<dbReference type="SMART" id="SM00741">
    <property type="entry name" value="SapB"/>
    <property type="match status" value="1"/>
</dbReference>
<dbReference type="AlphaFoldDB" id="A0A914V8P7"/>
<reference evidence="5" key="1">
    <citation type="submission" date="2022-11" db="UniProtKB">
        <authorList>
            <consortium name="WormBaseParasite"/>
        </authorList>
    </citation>
    <scope>IDENTIFICATION</scope>
</reference>
<dbReference type="Gene3D" id="1.10.225.10">
    <property type="entry name" value="Saposin-like"/>
    <property type="match status" value="1"/>
</dbReference>
<sequence length="106" mass="11466">MKSVIVFLAVVVCAMAMPFDVKGINDKIILDGILCGGCKELVVKAETLSASAVQRYVDGQIDELCSVTSFLTYVCREDVGKVVNQLIADIIKKLSPEDACKDCDMC</sequence>
<dbReference type="SUPFAM" id="SSF47862">
    <property type="entry name" value="Saposin"/>
    <property type="match status" value="1"/>
</dbReference>
<dbReference type="WBParaSite" id="PSAMB.scaffold1644size29086.g14203.t1">
    <property type="protein sequence ID" value="PSAMB.scaffold1644size29086.g14203.t1"/>
    <property type="gene ID" value="PSAMB.scaffold1644size29086.g14203"/>
</dbReference>
<evidence type="ECO:0000256" key="1">
    <source>
        <dbReference type="ARBA" id="ARBA00023157"/>
    </source>
</evidence>
<dbReference type="InterPro" id="IPR011001">
    <property type="entry name" value="Saposin-like"/>
</dbReference>
<feature type="domain" description="Saposin B-type" evidence="3">
    <location>
        <begin position="31"/>
        <end position="106"/>
    </location>
</feature>
<dbReference type="Proteomes" id="UP000887566">
    <property type="component" value="Unplaced"/>
</dbReference>
<evidence type="ECO:0000256" key="2">
    <source>
        <dbReference type="SAM" id="SignalP"/>
    </source>
</evidence>
<evidence type="ECO:0000259" key="3">
    <source>
        <dbReference type="PROSITE" id="PS50015"/>
    </source>
</evidence>
<dbReference type="PROSITE" id="PS50015">
    <property type="entry name" value="SAP_B"/>
    <property type="match status" value="1"/>
</dbReference>
<evidence type="ECO:0000313" key="5">
    <source>
        <dbReference type="WBParaSite" id="PSAMB.scaffold1644size29086.g14203.t1"/>
    </source>
</evidence>
<keyword evidence="4" id="KW-1185">Reference proteome</keyword>
<dbReference type="InterPro" id="IPR008139">
    <property type="entry name" value="SaposinB_dom"/>
</dbReference>
<protein>
    <submittedName>
        <fullName evidence="5">Saposin B-type domain-containing protein</fullName>
    </submittedName>
</protein>
<name>A0A914V8P7_9BILA</name>
<accession>A0A914V8P7</accession>